<dbReference type="Gene3D" id="1.10.150.240">
    <property type="entry name" value="Putative phosphatase, domain 2"/>
    <property type="match status" value="1"/>
</dbReference>
<dbReference type="InterPro" id="IPR050155">
    <property type="entry name" value="HAD-like_hydrolase_sf"/>
</dbReference>
<sequence length="221" mass="24636">MKYDLIIFDWDGTLMNSVARIVSAMQNTAQQLQLPIPSTVAVRDIIGLSLAPAYERLFGQQAAPLYDQFLVHYRDEYVDNNVTPSPLFDDTLLTLQQLQQRGHQLAVATGKARRGLDRVWQETAIGHLFVSSRCADESQSKPHPQMLHDILQETGVEAQRAVMVGDSIYDMQMAANAGMDCIGVSFGVHDKARLSEHQPIAVLDRLSDILEITQGSESRRS</sequence>
<organism evidence="1 2">
    <name type="scientific">Idiomarina xiamenensis 10-D-4</name>
    <dbReference type="NCBI Taxonomy" id="740709"/>
    <lineage>
        <taxon>Bacteria</taxon>
        <taxon>Pseudomonadati</taxon>
        <taxon>Pseudomonadota</taxon>
        <taxon>Gammaproteobacteria</taxon>
        <taxon>Alteromonadales</taxon>
        <taxon>Idiomarinaceae</taxon>
        <taxon>Idiomarina</taxon>
    </lineage>
</organism>
<dbReference type="InterPro" id="IPR041492">
    <property type="entry name" value="HAD_2"/>
</dbReference>
<dbReference type="GO" id="GO:0005829">
    <property type="term" value="C:cytosol"/>
    <property type="evidence" value="ECO:0007669"/>
    <property type="project" value="TreeGrafter"/>
</dbReference>
<dbReference type="SFLD" id="SFLDG01129">
    <property type="entry name" value="C1.5:_HAD__Beta-PGM__Phosphata"/>
    <property type="match status" value="1"/>
</dbReference>
<dbReference type="STRING" id="740709.A10D4_01837"/>
<dbReference type="PANTHER" id="PTHR43434:SF24">
    <property type="entry name" value="HYDROLASE-RELATED"/>
    <property type="match status" value="1"/>
</dbReference>
<dbReference type="AlphaFoldDB" id="K2KG05"/>
<dbReference type="SFLD" id="SFLDS00003">
    <property type="entry name" value="Haloacid_Dehalogenase"/>
    <property type="match status" value="1"/>
</dbReference>
<comment type="caution">
    <text evidence="1">The sequence shown here is derived from an EMBL/GenBank/DDBJ whole genome shotgun (WGS) entry which is preliminary data.</text>
</comment>
<dbReference type="NCBIfam" id="TIGR01549">
    <property type="entry name" value="HAD-SF-IA-v1"/>
    <property type="match status" value="1"/>
</dbReference>
<dbReference type="InterPro" id="IPR023198">
    <property type="entry name" value="PGP-like_dom2"/>
</dbReference>
<dbReference type="InterPro" id="IPR006439">
    <property type="entry name" value="HAD-SF_hydro_IA"/>
</dbReference>
<dbReference type="InterPro" id="IPR023214">
    <property type="entry name" value="HAD_sf"/>
</dbReference>
<accession>K2KG05</accession>
<dbReference type="Proteomes" id="UP000014115">
    <property type="component" value="Unassembled WGS sequence"/>
</dbReference>
<keyword evidence="2" id="KW-1185">Reference proteome</keyword>
<protein>
    <submittedName>
        <fullName evidence="1">Phosphatase</fullName>
    </submittedName>
</protein>
<reference evidence="1 2" key="1">
    <citation type="journal article" date="2012" name="J. Bacteriol.">
        <title>Genome Sequence of Idiomarina xiamenensis Type Strain 10-D-4.</title>
        <authorList>
            <person name="Lai Q."/>
            <person name="Wang L."/>
            <person name="Wang W."/>
            <person name="Shao Z."/>
        </authorList>
    </citation>
    <scope>NUCLEOTIDE SEQUENCE [LARGE SCALE GENOMIC DNA]</scope>
    <source>
        <strain evidence="1 2">10-D-4</strain>
    </source>
</reference>
<dbReference type="InterPro" id="IPR006549">
    <property type="entry name" value="HAD-SF_hydro_IIIA"/>
</dbReference>
<name>K2KG05_9GAMM</name>
<dbReference type="PANTHER" id="PTHR43434">
    <property type="entry name" value="PHOSPHOGLYCOLATE PHOSPHATASE"/>
    <property type="match status" value="1"/>
</dbReference>
<dbReference type="SUPFAM" id="SSF56784">
    <property type="entry name" value="HAD-like"/>
    <property type="match status" value="1"/>
</dbReference>
<dbReference type="Gene3D" id="3.40.50.1000">
    <property type="entry name" value="HAD superfamily/HAD-like"/>
    <property type="match status" value="1"/>
</dbReference>
<dbReference type="NCBIfam" id="TIGR01662">
    <property type="entry name" value="HAD-SF-IIIA"/>
    <property type="match status" value="1"/>
</dbReference>
<dbReference type="OrthoDB" id="9782449at2"/>
<dbReference type="GO" id="GO:0006281">
    <property type="term" value="P:DNA repair"/>
    <property type="evidence" value="ECO:0007669"/>
    <property type="project" value="TreeGrafter"/>
</dbReference>
<dbReference type="InterPro" id="IPR036412">
    <property type="entry name" value="HAD-like_sf"/>
</dbReference>
<dbReference type="PATRIC" id="fig|740709.3.peg.370"/>
<dbReference type="eggNOG" id="COG0546">
    <property type="taxonomic scope" value="Bacteria"/>
</dbReference>
<evidence type="ECO:0000313" key="1">
    <source>
        <dbReference type="EMBL" id="EKE86943.1"/>
    </source>
</evidence>
<proteinExistence type="predicted"/>
<dbReference type="Pfam" id="PF13419">
    <property type="entry name" value="HAD_2"/>
    <property type="match status" value="1"/>
</dbReference>
<gene>
    <name evidence="1" type="ORF">A10D4_01837</name>
</gene>
<dbReference type="EMBL" id="AMRG01000002">
    <property type="protein sequence ID" value="EKE86943.1"/>
    <property type="molecule type" value="Genomic_DNA"/>
</dbReference>
<dbReference type="GO" id="GO:0008967">
    <property type="term" value="F:phosphoglycolate phosphatase activity"/>
    <property type="evidence" value="ECO:0007669"/>
    <property type="project" value="TreeGrafter"/>
</dbReference>
<dbReference type="RefSeq" id="WP_008487359.1">
    <property type="nucleotide sequence ID" value="NZ_AMRG01000002.1"/>
</dbReference>
<dbReference type="NCBIfam" id="TIGR01509">
    <property type="entry name" value="HAD-SF-IA-v3"/>
    <property type="match status" value="1"/>
</dbReference>
<evidence type="ECO:0000313" key="2">
    <source>
        <dbReference type="Proteomes" id="UP000014115"/>
    </source>
</evidence>
<dbReference type="SFLD" id="SFLDG01135">
    <property type="entry name" value="C1.5.6:_HAD__Beta-PGM__Phospha"/>
    <property type="match status" value="1"/>
</dbReference>